<comment type="similarity">
    <text evidence="1">Belongs to the LysR transcriptional regulatory family.</text>
</comment>
<dbReference type="GO" id="GO:0032993">
    <property type="term" value="C:protein-DNA complex"/>
    <property type="evidence" value="ECO:0007669"/>
    <property type="project" value="TreeGrafter"/>
</dbReference>
<dbReference type="Proteomes" id="UP000002411">
    <property type="component" value="Chromosome"/>
</dbReference>
<organism evidence="6 7">
    <name type="scientific">Clostridium kluyveri (strain ATCC 8527 / DSM 555 / NBRC 12016 / NCIMB 10680 / K1)</name>
    <dbReference type="NCBI Taxonomy" id="431943"/>
    <lineage>
        <taxon>Bacteria</taxon>
        <taxon>Bacillati</taxon>
        <taxon>Bacillota</taxon>
        <taxon>Clostridia</taxon>
        <taxon>Eubacteriales</taxon>
        <taxon>Clostridiaceae</taxon>
        <taxon>Clostridium</taxon>
    </lineage>
</organism>
<evidence type="ECO:0000313" key="6">
    <source>
        <dbReference type="EMBL" id="EDK35647.1"/>
    </source>
</evidence>
<dbReference type="EMBL" id="CP000673">
    <property type="protein sequence ID" value="EDK35647.1"/>
    <property type="molecule type" value="Genomic_DNA"/>
</dbReference>
<gene>
    <name evidence="6" type="ordered locus">CKL_3657</name>
</gene>
<dbReference type="InterPro" id="IPR036388">
    <property type="entry name" value="WH-like_DNA-bd_sf"/>
</dbReference>
<protein>
    <submittedName>
        <fullName evidence="6">Transcriptional regulator</fullName>
    </submittedName>
</protein>
<evidence type="ECO:0000256" key="4">
    <source>
        <dbReference type="ARBA" id="ARBA00023163"/>
    </source>
</evidence>
<dbReference type="GO" id="GO:0003677">
    <property type="term" value="F:DNA binding"/>
    <property type="evidence" value="ECO:0007669"/>
    <property type="project" value="UniProtKB-KW"/>
</dbReference>
<keyword evidence="2" id="KW-0805">Transcription regulation</keyword>
<evidence type="ECO:0000313" key="7">
    <source>
        <dbReference type="Proteomes" id="UP000002411"/>
    </source>
</evidence>
<dbReference type="PROSITE" id="PS50931">
    <property type="entry name" value="HTH_LYSR"/>
    <property type="match status" value="1"/>
</dbReference>
<keyword evidence="7" id="KW-1185">Reference proteome</keyword>
<dbReference type="InterPro" id="IPR036390">
    <property type="entry name" value="WH_DNA-bd_sf"/>
</dbReference>
<evidence type="ECO:0000259" key="5">
    <source>
        <dbReference type="PROSITE" id="PS50931"/>
    </source>
</evidence>
<sequence>MTLQQLKYIVEVADKGSITVAAKKLFISQPSLSASIKELEAEIKTTIFVRTNRGIIVSNEGADFLGYARQILQQVMLVEDRYINATPLKQRFSVSTHHYTFAANAFVDLIKEFGGDEYDFTFRETKTYNIIEDVKNLQSELGILYLSSFNEHIIRKYLNESNLIFSELFVATPHIFICKENPLANRSSITPDDLEDLPYLEYEQGKHNSFYFSEEILSTLNHKKTIKVSERAAVVNLLIGINAYTISTGVFPSYLHGDDIIAIPLEVDEKIHVGVITHKGYIPTRLGELYLLALKRIAEELI</sequence>
<dbReference type="InterPro" id="IPR000847">
    <property type="entry name" value="LysR_HTH_N"/>
</dbReference>
<dbReference type="PRINTS" id="PR00039">
    <property type="entry name" value="HTHLYSR"/>
</dbReference>
<feature type="domain" description="HTH lysR-type" evidence="5">
    <location>
        <begin position="1"/>
        <end position="58"/>
    </location>
</feature>
<reference evidence="6 7" key="1">
    <citation type="journal article" date="2008" name="Proc. Natl. Acad. Sci. U.S.A.">
        <title>The genome of Clostridium kluyveri, a strict anaerobe with unique metabolic features.</title>
        <authorList>
            <person name="Seedorf H."/>
            <person name="Fricke W.F."/>
            <person name="Veith B."/>
            <person name="Brueggemann H."/>
            <person name="Liesegang H."/>
            <person name="Strittmatter A."/>
            <person name="Miethke M."/>
            <person name="Buckel W."/>
            <person name="Hinderberger J."/>
            <person name="Li F."/>
            <person name="Hagemeier C."/>
            <person name="Thauer R.K."/>
            <person name="Gottschalk G."/>
        </authorList>
    </citation>
    <scope>NUCLEOTIDE SEQUENCE [LARGE SCALE GENOMIC DNA]</scope>
    <source>
        <strain evidence="7">ATCC 8527 / DSM 555 / NCIMB 10680</strain>
    </source>
</reference>
<keyword evidence="3" id="KW-0238">DNA-binding</keyword>
<dbReference type="Gene3D" id="3.40.190.10">
    <property type="entry name" value="Periplasmic binding protein-like II"/>
    <property type="match status" value="2"/>
</dbReference>
<dbReference type="HOGENOM" id="CLU_039613_32_2_9"/>
<dbReference type="eggNOG" id="COG0583">
    <property type="taxonomic scope" value="Bacteria"/>
</dbReference>
<evidence type="ECO:0000256" key="2">
    <source>
        <dbReference type="ARBA" id="ARBA00023015"/>
    </source>
</evidence>
<dbReference type="SUPFAM" id="SSF53850">
    <property type="entry name" value="Periplasmic binding protein-like II"/>
    <property type="match status" value="1"/>
</dbReference>
<dbReference type="AlphaFoldDB" id="A5N3F1"/>
<keyword evidence="4" id="KW-0804">Transcription</keyword>
<dbReference type="Gene3D" id="1.10.10.10">
    <property type="entry name" value="Winged helix-like DNA-binding domain superfamily/Winged helix DNA-binding domain"/>
    <property type="match status" value="1"/>
</dbReference>
<dbReference type="RefSeq" id="WP_012103980.1">
    <property type="nucleotide sequence ID" value="NC_009706.1"/>
</dbReference>
<dbReference type="FunFam" id="1.10.10.10:FF:000001">
    <property type="entry name" value="LysR family transcriptional regulator"/>
    <property type="match status" value="1"/>
</dbReference>
<dbReference type="STRING" id="431943.CKL_3657"/>
<dbReference type="PANTHER" id="PTHR30346:SF0">
    <property type="entry name" value="HCA OPERON TRANSCRIPTIONAL ACTIVATOR HCAR"/>
    <property type="match status" value="1"/>
</dbReference>
<evidence type="ECO:0000256" key="3">
    <source>
        <dbReference type="ARBA" id="ARBA00023125"/>
    </source>
</evidence>
<accession>A5N3F1</accession>
<dbReference type="PANTHER" id="PTHR30346">
    <property type="entry name" value="TRANSCRIPTIONAL DUAL REGULATOR HCAR-RELATED"/>
    <property type="match status" value="1"/>
</dbReference>
<dbReference type="SUPFAM" id="SSF46785">
    <property type="entry name" value="Winged helix' DNA-binding domain"/>
    <property type="match status" value="1"/>
</dbReference>
<name>A5N3F1_CLOK5</name>
<dbReference type="KEGG" id="ckl:CKL_3657"/>
<dbReference type="Pfam" id="PF00126">
    <property type="entry name" value="HTH_1"/>
    <property type="match status" value="1"/>
</dbReference>
<evidence type="ECO:0000256" key="1">
    <source>
        <dbReference type="ARBA" id="ARBA00009437"/>
    </source>
</evidence>
<dbReference type="GO" id="GO:0003700">
    <property type="term" value="F:DNA-binding transcription factor activity"/>
    <property type="evidence" value="ECO:0007669"/>
    <property type="project" value="InterPro"/>
</dbReference>
<proteinExistence type="inferred from homology"/>